<accession>A0A438AET3</accession>
<keyword evidence="2" id="KW-1185">Reference proteome</keyword>
<dbReference type="EMBL" id="RQXX01000005">
    <property type="protein sequence ID" value="RVV97210.1"/>
    <property type="molecule type" value="Genomic_DNA"/>
</dbReference>
<sequence>MVETGPAGHVSFSCQCSLPVLLGLLARQDSIAAFLAGPSDTRLSHLMSAKLSAIRKEREMVSTMRLLPPTLRW</sequence>
<name>A0A438AET3_9RHOB</name>
<reference evidence="1 2" key="1">
    <citation type="submission" date="2018-11" db="EMBL/GenBank/DDBJ databases">
        <title>Mesobaculum littorinae gen. nov., sp. nov., isolated from Littorina scabra that represents a novel genus of the order Rhodobacteraceae.</title>
        <authorList>
            <person name="Li F."/>
        </authorList>
    </citation>
    <scope>NUCLEOTIDE SEQUENCE [LARGE SCALE GENOMIC DNA]</scope>
    <source>
        <strain evidence="1 2">M0103</strain>
    </source>
</reference>
<organism evidence="1 2">
    <name type="scientific">Mesobaculum littorinae</name>
    <dbReference type="NCBI Taxonomy" id="2486419"/>
    <lineage>
        <taxon>Bacteria</taxon>
        <taxon>Pseudomonadati</taxon>
        <taxon>Pseudomonadota</taxon>
        <taxon>Alphaproteobacteria</taxon>
        <taxon>Rhodobacterales</taxon>
        <taxon>Roseobacteraceae</taxon>
        <taxon>Mesobaculum</taxon>
    </lineage>
</organism>
<evidence type="ECO:0000313" key="2">
    <source>
        <dbReference type="Proteomes" id="UP000285908"/>
    </source>
</evidence>
<dbReference type="Proteomes" id="UP000285908">
    <property type="component" value="Unassembled WGS sequence"/>
</dbReference>
<dbReference type="RefSeq" id="WP_127907336.1">
    <property type="nucleotide sequence ID" value="NZ_RQXX01000005.1"/>
</dbReference>
<evidence type="ECO:0000313" key="1">
    <source>
        <dbReference type="EMBL" id="RVV97210.1"/>
    </source>
</evidence>
<protein>
    <submittedName>
        <fullName evidence="1">Uncharacterized protein</fullName>
    </submittedName>
</protein>
<comment type="caution">
    <text evidence="1">The sequence shown here is derived from an EMBL/GenBank/DDBJ whole genome shotgun (WGS) entry which is preliminary data.</text>
</comment>
<gene>
    <name evidence="1" type="ORF">EKE94_14410</name>
</gene>
<proteinExistence type="predicted"/>
<dbReference type="AlphaFoldDB" id="A0A438AET3"/>